<evidence type="ECO:0000259" key="5">
    <source>
        <dbReference type="Pfam" id="PF08386"/>
    </source>
</evidence>
<proteinExistence type="inferred from homology"/>
<reference evidence="7" key="1">
    <citation type="journal article" date="2021" name="BMC Genomics">
        <title>Chromosome-level genome assembly and manually-curated proteome of model necrotroph Parastagonospora nodorum Sn15 reveals a genome-wide trove of candidate effector homologs, and redundancy of virulence-related functions within an accessory chromosome.</title>
        <authorList>
            <person name="Bertazzoni S."/>
            <person name="Jones D.A.B."/>
            <person name="Phan H.T."/>
            <person name="Tan K.-C."/>
            <person name="Hane J.K."/>
        </authorList>
    </citation>
    <scope>NUCLEOTIDE SEQUENCE [LARGE SCALE GENOMIC DNA]</scope>
    <source>
        <strain evidence="7">SN15 / ATCC MYA-4574 / FGSC 10173)</strain>
    </source>
</reference>
<evidence type="ECO:0000313" key="6">
    <source>
        <dbReference type="EMBL" id="QRD07516.1"/>
    </source>
</evidence>
<dbReference type="Pfam" id="PF00561">
    <property type="entry name" value="Abhydrolase_1"/>
    <property type="match status" value="1"/>
</dbReference>
<comment type="similarity">
    <text evidence="1">Belongs to the peptidase S33 family.</text>
</comment>
<dbReference type="EMBL" id="CP069044">
    <property type="protein sequence ID" value="QRD07516.1"/>
    <property type="molecule type" value="Genomic_DNA"/>
</dbReference>
<dbReference type="Pfam" id="PF08386">
    <property type="entry name" value="Abhydrolase_4"/>
    <property type="match status" value="1"/>
</dbReference>
<dbReference type="OMA" id="TCIGWPA"/>
<dbReference type="PANTHER" id="PTHR43248">
    <property type="entry name" value="2-SUCCINYL-6-HYDROXY-2,4-CYCLOHEXADIENE-1-CARBOXYLATE SYNTHASE"/>
    <property type="match status" value="1"/>
</dbReference>
<evidence type="ECO:0000256" key="2">
    <source>
        <dbReference type="ARBA" id="ARBA00022801"/>
    </source>
</evidence>
<feature type="domain" description="Peptidase S33 tripeptidyl aminopeptidase-like C-terminal" evidence="5">
    <location>
        <begin position="408"/>
        <end position="503"/>
    </location>
</feature>
<feature type="chain" id="PRO_5031059800" description="AB hydrolase-1 domain-containing protein" evidence="3">
    <location>
        <begin position="26"/>
        <end position="507"/>
    </location>
</feature>
<protein>
    <recommendedName>
        <fullName evidence="8">AB hydrolase-1 domain-containing protein</fullName>
    </recommendedName>
</protein>
<evidence type="ECO:0000313" key="7">
    <source>
        <dbReference type="Proteomes" id="UP000663193"/>
    </source>
</evidence>
<feature type="domain" description="AB hydrolase-1" evidence="4">
    <location>
        <begin position="99"/>
        <end position="260"/>
    </location>
</feature>
<feature type="signal peptide" evidence="3">
    <location>
        <begin position="1"/>
        <end position="25"/>
    </location>
</feature>
<dbReference type="InterPro" id="IPR013595">
    <property type="entry name" value="Pept_S33_TAP-like_C"/>
</dbReference>
<dbReference type="SUPFAM" id="SSF53474">
    <property type="entry name" value="alpha/beta-Hydrolases"/>
    <property type="match status" value="1"/>
</dbReference>
<dbReference type="AlphaFoldDB" id="A0A7U2NRA1"/>
<keyword evidence="2" id="KW-0378">Hydrolase</keyword>
<evidence type="ECO:0008006" key="8">
    <source>
        <dbReference type="Google" id="ProtNLM"/>
    </source>
</evidence>
<dbReference type="Proteomes" id="UP000663193">
    <property type="component" value="Chromosome 22"/>
</dbReference>
<accession>A0A7U2NRA1</accession>
<dbReference type="GO" id="GO:0016787">
    <property type="term" value="F:hydrolase activity"/>
    <property type="evidence" value="ECO:0007669"/>
    <property type="project" value="UniProtKB-KW"/>
</dbReference>
<evidence type="ECO:0000256" key="1">
    <source>
        <dbReference type="ARBA" id="ARBA00010088"/>
    </source>
</evidence>
<dbReference type="InterPro" id="IPR051601">
    <property type="entry name" value="Serine_prot/Carboxylest_S33"/>
</dbReference>
<keyword evidence="3" id="KW-0732">Signal</keyword>
<dbReference type="InterPro" id="IPR029058">
    <property type="entry name" value="AB_hydrolase_fold"/>
</dbReference>
<dbReference type="InterPro" id="IPR000073">
    <property type="entry name" value="AB_hydrolase_1"/>
</dbReference>
<gene>
    <name evidence="6" type="ORF">JI435_130980</name>
</gene>
<dbReference type="Gene3D" id="3.40.50.1820">
    <property type="entry name" value="alpha/beta hydrolase"/>
    <property type="match status" value="1"/>
</dbReference>
<name>A0A7U2NRA1_PHANO</name>
<evidence type="ECO:0000256" key="3">
    <source>
        <dbReference type="SAM" id="SignalP"/>
    </source>
</evidence>
<sequence length="507" mass="54769">MTRFTQSSRLTSPLCTILLLTTTSALPTITSRDSTALSANKAQSTIEWSTCPKEVGASLQCGNLSVPIDWDQPGGEHFTLGMVKLPAISSNSTKKIGSLFVNPGGPGGSAAEIVPFFGPGAPGFDETLRASFDIIGLDPRGVGLSNQIQCDMTIYAERVSLFPQTEEEYEKLVDKNRRLGESCRKLTGPLFEHLDTISATKDHEAVRVALGDEPINFLGLSYGSQLGYTYADLFPNNVRTLALDGILQHSQSEATNSLIESSSYELVLNKFFDWAGKNESSKLKGQDVEALWKSLLEKATTTPIPASKCNGKNCYKDVNAEEIAFNAQQYLTFYGRNPNFGSTWSVLANALYNASHGDATSLSTVNSAQNVAFLGIACLDWTHNDNTLAAIRAKETQATEYSPLTRGASQSWILQHACLGWPVPIKNPPKKLDVKTKATILLANSVADPSCGLPWALGMMEELENRVLVTRDGAGHTSFLLGGETQKVISDYLVTGKAPKDGLVTKS</sequence>
<dbReference type="OrthoDB" id="425534at2759"/>
<organism evidence="6 7">
    <name type="scientific">Phaeosphaeria nodorum (strain SN15 / ATCC MYA-4574 / FGSC 10173)</name>
    <name type="common">Glume blotch fungus</name>
    <name type="synonym">Parastagonospora nodorum</name>
    <dbReference type="NCBI Taxonomy" id="321614"/>
    <lineage>
        <taxon>Eukaryota</taxon>
        <taxon>Fungi</taxon>
        <taxon>Dikarya</taxon>
        <taxon>Ascomycota</taxon>
        <taxon>Pezizomycotina</taxon>
        <taxon>Dothideomycetes</taxon>
        <taxon>Pleosporomycetidae</taxon>
        <taxon>Pleosporales</taxon>
        <taxon>Pleosporineae</taxon>
        <taxon>Phaeosphaeriaceae</taxon>
        <taxon>Parastagonospora</taxon>
    </lineage>
</organism>
<dbReference type="VEuPathDB" id="FungiDB:JI435_130980"/>
<keyword evidence="7" id="KW-1185">Reference proteome</keyword>
<dbReference type="PANTHER" id="PTHR43248:SF30">
    <property type="entry name" value="AB HYDROLASE-1 DOMAIN-CONTAINING PROTEIN"/>
    <property type="match status" value="1"/>
</dbReference>
<evidence type="ECO:0000259" key="4">
    <source>
        <dbReference type="Pfam" id="PF00561"/>
    </source>
</evidence>